<dbReference type="EMBL" id="BPLR01020522">
    <property type="protein sequence ID" value="GIX79687.1"/>
    <property type="molecule type" value="Genomic_DNA"/>
</dbReference>
<comment type="caution">
    <text evidence="1">The sequence shown here is derived from an EMBL/GenBank/DDBJ whole genome shotgun (WGS) entry which is preliminary data.</text>
</comment>
<evidence type="ECO:0000313" key="1">
    <source>
        <dbReference type="EMBL" id="GIX79687.1"/>
    </source>
</evidence>
<organism evidence="1 2">
    <name type="scientific">Caerostris extrusa</name>
    <name type="common">Bark spider</name>
    <name type="synonym">Caerostris bankana</name>
    <dbReference type="NCBI Taxonomy" id="172846"/>
    <lineage>
        <taxon>Eukaryota</taxon>
        <taxon>Metazoa</taxon>
        <taxon>Ecdysozoa</taxon>
        <taxon>Arthropoda</taxon>
        <taxon>Chelicerata</taxon>
        <taxon>Arachnida</taxon>
        <taxon>Araneae</taxon>
        <taxon>Araneomorphae</taxon>
        <taxon>Entelegynae</taxon>
        <taxon>Araneoidea</taxon>
        <taxon>Araneidae</taxon>
        <taxon>Caerostris</taxon>
    </lineage>
</organism>
<reference evidence="1 2" key="1">
    <citation type="submission" date="2021-06" db="EMBL/GenBank/DDBJ databases">
        <title>Caerostris extrusa draft genome.</title>
        <authorList>
            <person name="Kono N."/>
            <person name="Arakawa K."/>
        </authorList>
    </citation>
    <scope>NUCLEOTIDE SEQUENCE [LARGE SCALE GENOMIC DNA]</scope>
</reference>
<proteinExistence type="predicted"/>
<dbReference type="Proteomes" id="UP001054945">
    <property type="component" value="Unassembled WGS sequence"/>
</dbReference>
<name>A0AAV4N4D5_CAEEX</name>
<gene>
    <name evidence="1" type="ORF">CEXT_715791</name>
</gene>
<sequence length="111" mass="13278">MKLSLSPQIRNLDRRYPQSAILFQTVRKEVYNVFSQTVDKKKILNYRAIELGSIATDDDSYNIQQKIFHLGYNTFPYSGRRKEDDIIPRQSPNVYQHQHILLVTCYKWRVR</sequence>
<keyword evidence="2" id="KW-1185">Reference proteome</keyword>
<dbReference type="AlphaFoldDB" id="A0AAV4N4D5"/>
<evidence type="ECO:0000313" key="2">
    <source>
        <dbReference type="Proteomes" id="UP001054945"/>
    </source>
</evidence>
<protein>
    <submittedName>
        <fullName evidence="1">Uncharacterized protein</fullName>
    </submittedName>
</protein>
<accession>A0AAV4N4D5</accession>